<dbReference type="EMBL" id="JAHOPC010000001">
    <property type="protein sequence ID" value="MBU8865162.1"/>
    <property type="molecule type" value="Genomic_DNA"/>
</dbReference>
<evidence type="ECO:0000259" key="1">
    <source>
        <dbReference type="Pfam" id="PF13460"/>
    </source>
</evidence>
<dbReference type="RefSeq" id="WP_216922361.1">
    <property type="nucleotide sequence ID" value="NZ_JAHOPC010000001.1"/>
</dbReference>
<evidence type="ECO:0000313" key="2">
    <source>
        <dbReference type="EMBL" id="MBU8865162.1"/>
    </source>
</evidence>
<feature type="domain" description="NAD(P)-binding" evidence="1">
    <location>
        <begin position="8"/>
        <end position="205"/>
    </location>
</feature>
<accession>A0ABS6I437</accession>
<keyword evidence="3" id="KW-1185">Reference proteome</keyword>
<proteinExistence type="predicted"/>
<organism evidence="2 3">
    <name type="scientific">Paenarthrobacter aromaticivorans</name>
    <dbReference type="NCBI Taxonomy" id="2849150"/>
    <lineage>
        <taxon>Bacteria</taxon>
        <taxon>Bacillati</taxon>
        <taxon>Actinomycetota</taxon>
        <taxon>Actinomycetes</taxon>
        <taxon>Micrococcales</taxon>
        <taxon>Micrococcaceae</taxon>
        <taxon>Paenarthrobacter</taxon>
    </lineage>
</organism>
<sequence length="220" mass="23703">MSRLLVLGGSGRLGQHILEQASQRGVRVRALVRNPDVIPALPGVELVPGTPANIDDIRAAAGGTDAVVVALNNARASDNPWAKPVSPPSFMTDAVRDTLTVMADHGLRRIVITSALGVGDSWRVVNPIFKTLVNVSSIKNGYDDHNGVERLVRDSDVDWTLVRATALTNKPPAGPLHAAEAGQDKHGPTVSRSEVARFLLDTVENNAWIRRAPLIWNSRR</sequence>
<dbReference type="InterPro" id="IPR016040">
    <property type="entry name" value="NAD(P)-bd_dom"/>
</dbReference>
<name>A0ABS6I437_9MICC</name>
<dbReference type="PANTHER" id="PTHR15020:SF50">
    <property type="entry name" value="UPF0659 PROTEIN YMR090W"/>
    <property type="match status" value="1"/>
</dbReference>
<dbReference type="PANTHER" id="PTHR15020">
    <property type="entry name" value="FLAVIN REDUCTASE-RELATED"/>
    <property type="match status" value="1"/>
</dbReference>
<dbReference type="Pfam" id="PF13460">
    <property type="entry name" value="NAD_binding_10"/>
    <property type="match status" value="1"/>
</dbReference>
<protein>
    <submittedName>
        <fullName evidence="2">SDR family oxidoreductase</fullName>
    </submittedName>
</protein>
<comment type="caution">
    <text evidence="2">The sequence shown here is derived from an EMBL/GenBank/DDBJ whole genome shotgun (WGS) entry which is preliminary data.</text>
</comment>
<reference evidence="2 3" key="1">
    <citation type="submission" date="2021-06" db="EMBL/GenBank/DDBJ databases">
        <authorList>
            <person name="Jeong J.W."/>
        </authorList>
    </citation>
    <scope>NUCLEOTIDE SEQUENCE [LARGE SCALE GENOMIC DNA]</scope>
    <source>
        <strain evidence="2 3">MMS21-TAE1-1</strain>
    </source>
</reference>
<evidence type="ECO:0000313" key="3">
    <source>
        <dbReference type="Proteomes" id="UP000824166"/>
    </source>
</evidence>
<dbReference type="Proteomes" id="UP000824166">
    <property type="component" value="Unassembled WGS sequence"/>
</dbReference>
<gene>
    <name evidence="2" type="ORF">KSW38_02490</name>
</gene>